<proteinExistence type="predicted"/>
<keyword evidence="1" id="KW-0732">Signal</keyword>
<evidence type="ECO:0000256" key="1">
    <source>
        <dbReference type="SAM" id="SignalP"/>
    </source>
</evidence>
<dbReference type="InterPro" id="IPR021796">
    <property type="entry name" value="Tll0287-like_dom"/>
</dbReference>
<dbReference type="Proteomes" id="UP000295830">
    <property type="component" value="Unassembled WGS sequence"/>
</dbReference>
<evidence type="ECO:0000259" key="2">
    <source>
        <dbReference type="Pfam" id="PF11845"/>
    </source>
</evidence>
<dbReference type="EMBL" id="SOAX01000001">
    <property type="protein sequence ID" value="TDT44533.1"/>
    <property type="molecule type" value="Genomic_DNA"/>
</dbReference>
<feature type="domain" description="Tll0287-like" evidence="2">
    <location>
        <begin position="46"/>
        <end position="195"/>
    </location>
</feature>
<gene>
    <name evidence="3" type="ORF">DES49_0643</name>
</gene>
<reference evidence="3 4" key="1">
    <citation type="submission" date="2019-03" db="EMBL/GenBank/DDBJ databases">
        <title>Genomic Encyclopedia of Type Strains, Phase IV (KMG-IV): sequencing the most valuable type-strain genomes for metagenomic binning, comparative biology and taxonomic classification.</title>
        <authorList>
            <person name="Goeker M."/>
        </authorList>
    </citation>
    <scope>NUCLEOTIDE SEQUENCE [LARGE SCALE GENOMIC DNA]</scope>
    <source>
        <strain evidence="3 4">DSM 15505</strain>
    </source>
</reference>
<sequence length="205" mass="22821">MSRIPAYLMSAMLVLPAASYAGASGEDEATLEQRRAGAREVTETLFNELSSELKAAMKEGGPKAAIRVCRDQAPAIKSRLSRETGWKISRVGTRVRNPLLGMPDGRESEILARFQRQLDEGADMQDLEYSGVEKAGDTRYFRYMRAIEVKAQCLGCHGPEDQQPAAIREQLEKEYPRDHAVGYQAGDLRGAFSVIQNMEHPYNEP</sequence>
<dbReference type="Pfam" id="PF11845">
    <property type="entry name" value="Tll0287-like"/>
    <property type="match status" value="1"/>
</dbReference>
<feature type="chain" id="PRO_5020619178" evidence="1">
    <location>
        <begin position="24"/>
        <end position="205"/>
    </location>
</feature>
<comment type="caution">
    <text evidence="3">The sequence shown here is derived from an EMBL/GenBank/DDBJ whole genome shotgun (WGS) entry which is preliminary data.</text>
</comment>
<evidence type="ECO:0000313" key="4">
    <source>
        <dbReference type="Proteomes" id="UP000295830"/>
    </source>
</evidence>
<protein>
    <submittedName>
        <fullName evidence="3">Uncharacterized protein DUF3365</fullName>
    </submittedName>
</protein>
<evidence type="ECO:0000313" key="3">
    <source>
        <dbReference type="EMBL" id="TDT44533.1"/>
    </source>
</evidence>
<dbReference type="AlphaFoldDB" id="A0A4R7K3G2"/>
<organism evidence="3 4">
    <name type="scientific">Halospina denitrificans</name>
    <dbReference type="NCBI Taxonomy" id="332522"/>
    <lineage>
        <taxon>Bacteria</taxon>
        <taxon>Pseudomonadati</taxon>
        <taxon>Pseudomonadota</taxon>
        <taxon>Gammaproteobacteria</taxon>
        <taxon>Halospina</taxon>
    </lineage>
</organism>
<keyword evidence="4" id="KW-1185">Reference proteome</keyword>
<dbReference type="RefSeq" id="WP_133734908.1">
    <property type="nucleotide sequence ID" value="NZ_SOAX01000001.1"/>
</dbReference>
<accession>A0A4R7K3G2</accession>
<feature type="signal peptide" evidence="1">
    <location>
        <begin position="1"/>
        <end position="23"/>
    </location>
</feature>
<dbReference type="OrthoDB" id="9797588at2"/>
<name>A0A4R7K3G2_9GAMM</name>